<evidence type="ECO:0000256" key="1">
    <source>
        <dbReference type="ARBA" id="ARBA00007535"/>
    </source>
</evidence>
<dbReference type="AlphaFoldDB" id="A0A0D9W514"/>
<comment type="similarity">
    <text evidence="1">Belongs to the CorA metal ion transporter (MIT) (TC 1.A.35.5) family.</text>
</comment>
<reference evidence="4" key="2">
    <citation type="submission" date="2013-12" db="EMBL/GenBank/DDBJ databases">
        <authorList>
            <person name="Yu Y."/>
            <person name="Lee S."/>
            <person name="de Baynast K."/>
            <person name="Wissotski M."/>
            <person name="Liu L."/>
            <person name="Talag J."/>
            <person name="Goicoechea J."/>
            <person name="Angelova A."/>
            <person name="Jetty R."/>
            <person name="Kudrna D."/>
            <person name="Golser W."/>
            <person name="Rivera L."/>
            <person name="Zhang J."/>
            <person name="Wing R."/>
        </authorList>
    </citation>
    <scope>NUCLEOTIDE SEQUENCE</scope>
</reference>
<dbReference type="STRING" id="77586.A0A0D9W514"/>
<organism evidence="3 4">
    <name type="scientific">Leersia perrieri</name>
    <dbReference type="NCBI Taxonomy" id="77586"/>
    <lineage>
        <taxon>Eukaryota</taxon>
        <taxon>Viridiplantae</taxon>
        <taxon>Streptophyta</taxon>
        <taxon>Embryophyta</taxon>
        <taxon>Tracheophyta</taxon>
        <taxon>Spermatophyta</taxon>
        <taxon>Magnoliopsida</taxon>
        <taxon>Liliopsida</taxon>
        <taxon>Poales</taxon>
        <taxon>Poaceae</taxon>
        <taxon>BOP clade</taxon>
        <taxon>Oryzoideae</taxon>
        <taxon>Oryzeae</taxon>
        <taxon>Oryzinae</taxon>
        <taxon>Leersia</taxon>
    </lineage>
</organism>
<sequence>MIKLREYVDDTEDYINMMLDEKQNQLLQMGILMSTATLVISCAIVVTGVLGINIHIPLYETPADTSVFWYAVAGIVGGGIALYLAAILCYKGTGILQ</sequence>
<evidence type="ECO:0000313" key="3">
    <source>
        <dbReference type="EnsemblPlants" id="LPERR04G09670.1"/>
    </source>
</evidence>
<dbReference type="eggNOG" id="KOG2662">
    <property type="taxonomic scope" value="Eukaryota"/>
</dbReference>
<keyword evidence="4" id="KW-1185">Reference proteome</keyword>
<keyword evidence="2" id="KW-1133">Transmembrane helix</keyword>
<dbReference type="InterPro" id="IPR039204">
    <property type="entry name" value="MRS2-like"/>
</dbReference>
<dbReference type="Gene3D" id="1.20.58.340">
    <property type="entry name" value="Magnesium transport protein CorA, transmembrane region"/>
    <property type="match status" value="1"/>
</dbReference>
<name>A0A0D9W514_9ORYZ</name>
<dbReference type="HOGENOM" id="CLU_165213_0_0_1"/>
<dbReference type="PANTHER" id="PTHR13890">
    <property type="entry name" value="RNA SPLICING PROTEIN MRS2, MITOCHONDRIAL"/>
    <property type="match status" value="1"/>
</dbReference>
<keyword evidence="2" id="KW-0472">Membrane</keyword>
<dbReference type="Proteomes" id="UP000032180">
    <property type="component" value="Chromosome 4"/>
</dbReference>
<feature type="transmembrane region" description="Helical" evidence="2">
    <location>
        <begin position="26"/>
        <end position="56"/>
    </location>
</feature>
<dbReference type="EnsemblPlants" id="LPERR04G09670.1">
    <property type="protein sequence ID" value="LPERR04G09670.1"/>
    <property type="gene ID" value="LPERR04G09670"/>
</dbReference>
<keyword evidence="2" id="KW-0812">Transmembrane</keyword>
<feature type="transmembrane region" description="Helical" evidence="2">
    <location>
        <begin position="68"/>
        <end position="90"/>
    </location>
</feature>
<reference evidence="3" key="3">
    <citation type="submission" date="2015-04" db="UniProtKB">
        <authorList>
            <consortium name="EnsemblPlants"/>
        </authorList>
    </citation>
    <scope>IDENTIFICATION</scope>
</reference>
<dbReference type="Gramene" id="LPERR04G09670.1">
    <property type="protein sequence ID" value="LPERR04G09670.1"/>
    <property type="gene ID" value="LPERR04G09670"/>
</dbReference>
<proteinExistence type="inferred from homology"/>
<evidence type="ECO:0000256" key="2">
    <source>
        <dbReference type="SAM" id="Phobius"/>
    </source>
</evidence>
<reference evidence="3 4" key="1">
    <citation type="submission" date="2012-08" db="EMBL/GenBank/DDBJ databases">
        <title>Oryza genome evolution.</title>
        <authorList>
            <person name="Wing R.A."/>
        </authorList>
    </citation>
    <scope>NUCLEOTIDE SEQUENCE</scope>
</reference>
<evidence type="ECO:0008006" key="5">
    <source>
        <dbReference type="Google" id="ProtNLM"/>
    </source>
</evidence>
<dbReference type="GO" id="GO:0015095">
    <property type="term" value="F:magnesium ion transmembrane transporter activity"/>
    <property type="evidence" value="ECO:0007669"/>
    <property type="project" value="UniProtKB-ARBA"/>
</dbReference>
<protein>
    <recommendedName>
        <fullName evidence="5">Magnesium transporter</fullName>
    </recommendedName>
</protein>
<dbReference type="PANTHER" id="PTHR13890:SF7">
    <property type="entry name" value="MAGNESIUM TRANSPORTER MRS2-D-RELATED"/>
    <property type="match status" value="1"/>
</dbReference>
<evidence type="ECO:0000313" key="4">
    <source>
        <dbReference type="Proteomes" id="UP000032180"/>
    </source>
</evidence>
<accession>A0A0D9W514</accession>